<protein>
    <recommendedName>
        <fullName evidence="3">EGF-like domain-containing protein</fullName>
    </recommendedName>
</protein>
<comment type="caution">
    <text evidence="1">The sequence shown here is derived from an EMBL/GenBank/DDBJ whole genome shotgun (WGS) entry which is preliminary data.</text>
</comment>
<feature type="non-terminal residue" evidence="1">
    <location>
        <position position="1"/>
    </location>
</feature>
<evidence type="ECO:0000313" key="2">
    <source>
        <dbReference type="Proteomes" id="UP000663879"/>
    </source>
</evidence>
<accession>A0A814RUW3</accession>
<keyword evidence="2" id="KW-1185">Reference proteome</keyword>
<dbReference type="Proteomes" id="UP000663879">
    <property type="component" value="Unassembled WGS sequence"/>
</dbReference>
<dbReference type="AlphaFoldDB" id="A0A814RUW3"/>
<name>A0A814RUW3_9BILA</name>
<gene>
    <name evidence="1" type="ORF">OXX778_LOCUS22826</name>
</gene>
<dbReference type="OrthoDB" id="5874482at2759"/>
<evidence type="ECO:0000313" key="1">
    <source>
        <dbReference type="EMBL" id="CAF1139268.1"/>
    </source>
</evidence>
<organism evidence="1 2">
    <name type="scientific">Brachionus calyciflorus</name>
    <dbReference type="NCBI Taxonomy" id="104777"/>
    <lineage>
        <taxon>Eukaryota</taxon>
        <taxon>Metazoa</taxon>
        <taxon>Spiralia</taxon>
        <taxon>Gnathifera</taxon>
        <taxon>Rotifera</taxon>
        <taxon>Eurotatoria</taxon>
        <taxon>Monogononta</taxon>
        <taxon>Pseudotrocha</taxon>
        <taxon>Ploima</taxon>
        <taxon>Brachionidae</taxon>
        <taxon>Brachionus</taxon>
    </lineage>
</organism>
<proteinExistence type="predicted"/>
<evidence type="ECO:0008006" key="3">
    <source>
        <dbReference type="Google" id="ProtNLM"/>
    </source>
</evidence>
<reference evidence="1" key="1">
    <citation type="submission" date="2021-02" db="EMBL/GenBank/DDBJ databases">
        <authorList>
            <person name="Nowell W R."/>
        </authorList>
    </citation>
    <scope>NUCLEOTIDE SEQUENCE</scope>
    <source>
        <strain evidence="1">Ploen Becks lab</strain>
    </source>
</reference>
<dbReference type="EMBL" id="CAJNOC010010370">
    <property type="protein sequence ID" value="CAF1139268.1"/>
    <property type="molecule type" value="Genomic_DNA"/>
</dbReference>
<sequence length="205" mass="22523">IAIGLITVAEAGKNSREKGNKKNRGPARYQENCSNRACLANHGTICSNGTCSCGLTENWNGKVCDRHLSSCSGNSTETYCSVQGYQCLNNVCECPTGETWNGKFCSRYSAPCSNTTNLRYCLVQGLICESEKCGCPSGTWNETVGFCSLSYNQTCYGHRYERSLYSGEKFDYGFRTQCAPGLYCVKRLRTCQCIRPAVWNGVACA</sequence>